<organism evidence="1 2">
    <name type="scientific">Molorchus minor</name>
    <dbReference type="NCBI Taxonomy" id="1323400"/>
    <lineage>
        <taxon>Eukaryota</taxon>
        <taxon>Metazoa</taxon>
        <taxon>Ecdysozoa</taxon>
        <taxon>Arthropoda</taxon>
        <taxon>Hexapoda</taxon>
        <taxon>Insecta</taxon>
        <taxon>Pterygota</taxon>
        <taxon>Neoptera</taxon>
        <taxon>Endopterygota</taxon>
        <taxon>Coleoptera</taxon>
        <taxon>Polyphaga</taxon>
        <taxon>Cucujiformia</taxon>
        <taxon>Chrysomeloidea</taxon>
        <taxon>Cerambycidae</taxon>
        <taxon>Lamiinae</taxon>
        <taxon>Monochamini</taxon>
        <taxon>Molorchus</taxon>
    </lineage>
</organism>
<comment type="caution">
    <text evidence="1">The sequence shown here is derived from an EMBL/GenBank/DDBJ whole genome shotgun (WGS) entry which is preliminary data.</text>
</comment>
<dbReference type="Proteomes" id="UP001162164">
    <property type="component" value="Unassembled WGS sequence"/>
</dbReference>
<dbReference type="InterPro" id="IPR005312">
    <property type="entry name" value="DUF1759"/>
</dbReference>
<protein>
    <submittedName>
        <fullName evidence="1">Uncharacterized protein</fullName>
    </submittedName>
</protein>
<gene>
    <name evidence="1" type="ORF">NQ317_017861</name>
</gene>
<proteinExistence type="predicted"/>
<sequence length="285" mass="33398">MADQLKVLVRKRASVKARLTLFKKYLDKFSDAQILIFQNEIEVLCDEGDLEIQYQMRSDFEDDDFSQLSTSKKIINEFYRLKDEQCNVHVAPSVSGGNVLESNSRDNESNCLKYLCQHFPVVTKNGWNLRDKFETLIHKNNSIGDIQKFYYLRASLDGMARQIIQSLEFSAVNYKIAWDTLCKRFDNKHLLIQNHLKGIFNIPVINQETAEKLRKVVDTVNKHLRALENLEQPVEHWDTLIIFTLTNKLDKDTLREWEGYRSKDDLPKLVDFMKFIQGRADLLET</sequence>
<name>A0ABQ9K074_9CUCU</name>
<keyword evidence="2" id="KW-1185">Reference proteome</keyword>
<dbReference type="Pfam" id="PF03564">
    <property type="entry name" value="DUF1759"/>
    <property type="match status" value="1"/>
</dbReference>
<reference evidence="1" key="1">
    <citation type="journal article" date="2023" name="Insect Mol. Biol.">
        <title>Genome sequencing provides insights into the evolution of gene families encoding plant cell wall-degrading enzymes in longhorned beetles.</title>
        <authorList>
            <person name="Shin N.R."/>
            <person name="Okamura Y."/>
            <person name="Kirsch R."/>
            <person name="Pauchet Y."/>
        </authorList>
    </citation>
    <scope>NUCLEOTIDE SEQUENCE</scope>
    <source>
        <strain evidence="1">MMC_N1</strain>
    </source>
</reference>
<evidence type="ECO:0000313" key="2">
    <source>
        <dbReference type="Proteomes" id="UP001162164"/>
    </source>
</evidence>
<evidence type="ECO:0000313" key="1">
    <source>
        <dbReference type="EMBL" id="KAJ8983758.1"/>
    </source>
</evidence>
<accession>A0ABQ9K074</accession>
<dbReference type="EMBL" id="JAPWTJ010000063">
    <property type="protein sequence ID" value="KAJ8983758.1"/>
    <property type="molecule type" value="Genomic_DNA"/>
</dbReference>